<evidence type="ECO:0000259" key="1">
    <source>
        <dbReference type="Pfam" id="PF13539"/>
    </source>
</evidence>
<protein>
    <submittedName>
        <fullName evidence="2">M15 family metallopeptidase</fullName>
    </submittedName>
</protein>
<dbReference type="CDD" id="cd14845">
    <property type="entry name" value="L-Ala-D-Glu_peptidase_like"/>
    <property type="match status" value="1"/>
</dbReference>
<sequence length="154" mass="17487">MVAKTWDKFSDERIALLHPKIREDAATLINTVEEKTGIKLRVTQGFRSFAEQDALYEQGRTKKGKIVTNAKGGESYHNYGLALDVCEIRGREAIWECDWKKIAPIAKGLGWEWGGDWKSFPDRPHFQKAFGKSEKQLLKLYEALGRGAKFVDVG</sequence>
<dbReference type="InterPro" id="IPR009045">
    <property type="entry name" value="Zn_M74/Hedgehog-like"/>
</dbReference>
<feature type="domain" description="Peptidase M15C" evidence="1">
    <location>
        <begin position="69"/>
        <end position="127"/>
    </location>
</feature>
<dbReference type="InterPro" id="IPR052179">
    <property type="entry name" value="DD-CPase-like"/>
</dbReference>
<organism evidence="2 3">
    <name type="scientific">Dongia rigui</name>
    <dbReference type="NCBI Taxonomy" id="940149"/>
    <lineage>
        <taxon>Bacteria</taxon>
        <taxon>Pseudomonadati</taxon>
        <taxon>Pseudomonadota</taxon>
        <taxon>Alphaproteobacteria</taxon>
        <taxon>Rhodospirillales</taxon>
        <taxon>Dongiaceae</taxon>
        <taxon>Dongia</taxon>
    </lineage>
</organism>
<dbReference type="Proteomes" id="UP001271769">
    <property type="component" value="Unassembled WGS sequence"/>
</dbReference>
<dbReference type="PANTHER" id="PTHR34385:SF1">
    <property type="entry name" value="PEPTIDOGLYCAN L-ALANYL-D-GLUTAMATE ENDOPEPTIDASE CWLK"/>
    <property type="match status" value="1"/>
</dbReference>
<dbReference type="SUPFAM" id="SSF55166">
    <property type="entry name" value="Hedgehog/DD-peptidase"/>
    <property type="match status" value="1"/>
</dbReference>
<proteinExistence type="predicted"/>
<reference evidence="2 3" key="1">
    <citation type="journal article" date="2013" name="Antonie Van Leeuwenhoek">
        <title>Dongia rigui sp. nov., isolated from freshwater of a large wetland in Korea.</title>
        <authorList>
            <person name="Baik K.S."/>
            <person name="Hwang Y.M."/>
            <person name="Choi J.S."/>
            <person name="Kwon J."/>
            <person name="Seong C.N."/>
        </authorList>
    </citation>
    <scope>NUCLEOTIDE SEQUENCE [LARGE SCALE GENOMIC DNA]</scope>
    <source>
        <strain evidence="2 3">04SU4-P</strain>
    </source>
</reference>
<accession>A0ABU5E6L5</accession>
<name>A0ABU5E6L5_9PROT</name>
<dbReference type="Gene3D" id="3.30.1380.10">
    <property type="match status" value="1"/>
</dbReference>
<evidence type="ECO:0000313" key="2">
    <source>
        <dbReference type="EMBL" id="MDY0874516.1"/>
    </source>
</evidence>
<keyword evidence="3" id="KW-1185">Reference proteome</keyword>
<gene>
    <name evidence="2" type="ORF">SMD31_21435</name>
</gene>
<comment type="caution">
    <text evidence="2">The sequence shown here is derived from an EMBL/GenBank/DDBJ whole genome shotgun (WGS) entry which is preliminary data.</text>
</comment>
<dbReference type="PANTHER" id="PTHR34385">
    <property type="entry name" value="D-ALANYL-D-ALANINE CARBOXYPEPTIDASE"/>
    <property type="match status" value="1"/>
</dbReference>
<dbReference type="Pfam" id="PF13539">
    <property type="entry name" value="Peptidase_M15_4"/>
    <property type="match status" value="1"/>
</dbReference>
<dbReference type="InterPro" id="IPR039561">
    <property type="entry name" value="Peptidase_M15C"/>
</dbReference>
<dbReference type="RefSeq" id="WP_320502984.1">
    <property type="nucleotide sequence ID" value="NZ_JAXCLX010000005.1"/>
</dbReference>
<evidence type="ECO:0000313" key="3">
    <source>
        <dbReference type="Proteomes" id="UP001271769"/>
    </source>
</evidence>
<dbReference type="EMBL" id="JAXCLX010000005">
    <property type="protein sequence ID" value="MDY0874516.1"/>
    <property type="molecule type" value="Genomic_DNA"/>
</dbReference>